<gene>
    <name evidence="1" type="ORF">DW352_18920</name>
</gene>
<protein>
    <submittedName>
        <fullName evidence="1">Uncharacterized protein</fullName>
    </submittedName>
</protein>
<accession>A0A345ZZR0</accession>
<evidence type="ECO:0000313" key="1">
    <source>
        <dbReference type="EMBL" id="AXK82407.1"/>
    </source>
</evidence>
<dbReference type="Proteomes" id="UP000254889">
    <property type="component" value="Chromosome"/>
</dbReference>
<proteinExistence type="predicted"/>
<dbReference type="EMBL" id="CP031417">
    <property type="protein sequence ID" value="AXK82407.1"/>
    <property type="molecule type" value="Genomic_DNA"/>
</dbReference>
<sequence length="101" mass="10478">MACLSLGGLYLGARIGLAPRDPSASVAVIFPPWTSAADTVAQSVAHRGRFMRFGGVPFIAVVMPDDDHYADETLATGAWLVLDSRLLAACAGVFSPLASAT</sequence>
<dbReference type="AlphaFoldDB" id="A0A345ZZR0"/>
<keyword evidence="2" id="KW-1185">Reference proteome</keyword>
<name>A0A345ZZR0_9HYPH</name>
<dbReference type="KEGG" id="ptaw:DW352_18920"/>
<dbReference type="RefSeq" id="WP_115692786.1">
    <property type="nucleotide sequence ID" value="NZ_CP031417.1"/>
</dbReference>
<organism evidence="1 2">
    <name type="scientific">Pseudolabrys taiwanensis</name>
    <dbReference type="NCBI Taxonomy" id="331696"/>
    <lineage>
        <taxon>Bacteria</taxon>
        <taxon>Pseudomonadati</taxon>
        <taxon>Pseudomonadota</taxon>
        <taxon>Alphaproteobacteria</taxon>
        <taxon>Hyphomicrobiales</taxon>
        <taxon>Xanthobacteraceae</taxon>
        <taxon>Pseudolabrys</taxon>
    </lineage>
</organism>
<reference evidence="1 2" key="1">
    <citation type="submission" date="2018-07" db="EMBL/GenBank/DDBJ databases">
        <authorList>
            <person name="Quirk P.G."/>
            <person name="Krulwich T.A."/>
        </authorList>
    </citation>
    <scope>NUCLEOTIDE SEQUENCE [LARGE SCALE GENOMIC DNA]</scope>
    <source>
        <strain evidence="1 2">CC-BB4</strain>
    </source>
</reference>
<dbReference type="OrthoDB" id="8161683at2"/>
<evidence type="ECO:0000313" key="2">
    <source>
        <dbReference type="Proteomes" id="UP000254889"/>
    </source>
</evidence>